<dbReference type="InterPro" id="IPR036047">
    <property type="entry name" value="F-box-like_dom_sf"/>
</dbReference>
<protein>
    <submittedName>
        <fullName evidence="1">F-box domain-containing protein</fullName>
    </submittedName>
</protein>
<dbReference type="InterPro" id="IPR001810">
    <property type="entry name" value="F-box_dom"/>
</dbReference>
<evidence type="ECO:0000313" key="1">
    <source>
        <dbReference type="EnsemblMetazoa" id="AATE001545-PA.1"/>
    </source>
</evidence>
<dbReference type="Gene3D" id="1.20.1280.50">
    <property type="match status" value="1"/>
</dbReference>
<dbReference type="Pfam" id="PF12937">
    <property type="entry name" value="F-box-like"/>
    <property type="match status" value="1"/>
</dbReference>
<name>A0A182ILR9_ANOAO</name>
<reference evidence="1" key="1">
    <citation type="submission" date="2022-08" db="UniProtKB">
        <authorList>
            <consortium name="EnsemblMetazoa"/>
        </authorList>
    </citation>
    <scope>IDENTIFICATION</scope>
    <source>
        <strain evidence="1">EBRO</strain>
    </source>
</reference>
<sequence>LLCCSLPEEATMSGSIVDLPTEVLDYIFDYLPFNDKKRVRLVCRQWYNQLSSPRFFKATALWLDLERAQRLKDTLLCAADQRKIQCIRLDDMTRTASEEDILPMMQVFEACRFSLVKLSFLCSEVAQCPLQQLTVECMNSGE</sequence>
<organism evidence="1">
    <name type="scientific">Anopheles atroparvus</name>
    <name type="common">European mosquito</name>
    <dbReference type="NCBI Taxonomy" id="41427"/>
    <lineage>
        <taxon>Eukaryota</taxon>
        <taxon>Metazoa</taxon>
        <taxon>Ecdysozoa</taxon>
        <taxon>Arthropoda</taxon>
        <taxon>Hexapoda</taxon>
        <taxon>Insecta</taxon>
        <taxon>Pterygota</taxon>
        <taxon>Neoptera</taxon>
        <taxon>Endopterygota</taxon>
        <taxon>Diptera</taxon>
        <taxon>Nematocera</taxon>
        <taxon>Culicoidea</taxon>
        <taxon>Culicidae</taxon>
        <taxon>Anophelinae</taxon>
        <taxon>Anopheles</taxon>
    </lineage>
</organism>
<dbReference type="AlphaFoldDB" id="A0A182ILR9"/>
<accession>A0A182ILR9</accession>
<proteinExistence type="predicted"/>
<dbReference type="PROSITE" id="PS50181">
    <property type="entry name" value="FBOX"/>
    <property type="match status" value="1"/>
</dbReference>
<dbReference type="EnsemblMetazoa" id="AATE001545-RA">
    <property type="protein sequence ID" value="AATE001545-PA.1"/>
    <property type="gene ID" value="AATE001545"/>
</dbReference>
<dbReference type="VEuPathDB" id="VectorBase:AATE001545"/>
<dbReference type="SUPFAM" id="SSF81383">
    <property type="entry name" value="F-box domain"/>
    <property type="match status" value="1"/>
</dbReference>
<dbReference type="SMART" id="SM00256">
    <property type="entry name" value="FBOX"/>
    <property type="match status" value="1"/>
</dbReference>